<name>A0A9D3Y909_DREPO</name>
<gene>
    <name evidence="1" type="ORF">DPMN_082947</name>
</gene>
<dbReference type="InterPro" id="IPR011009">
    <property type="entry name" value="Kinase-like_dom_sf"/>
</dbReference>
<dbReference type="AlphaFoldDB" id="A0A9D3Y909"/>
<evidence type="ECO:0008006" key="3">
    <source>
        <dbReference type="Google" id="ProtNLM"/>
    </source>
</evidence>
<reference evidence="1" key="1">
    <citation type="journal article" date="2019" name="bioRxiv">
        <title>The Genome of the Zebra Mussel, Dreissena polymorpha: A Resource for Invasive Species Research.</title>
        <authorList>
            <person name="McCartney M.A."/>
            <person name="Auch B."/>
            <person name="Kono T."/>
            <person name="Mallez S."/>
            <person name="Zhang Y."/>
            <person name="Obille A."/>
            <person name="Becker A."/>
            <person name="Abrahante J.E."/>
            <person name="Garbe J."/>
            <person name="Badalamenti J.P."/>
            <person name="Herman A."/>
            <person name="Mangelson H."/>
            <person name="Liachko I."/>
            <person name="Sullivan S."/>
            <person name="Sone E.D."/>
            <person name="Koren S."/>
            <person name="Silverstein K.A.T."/>
            <person name="Beckman K.B."/>
            <person name="Gohl D.M."/>
        </authorList>
    </citation>
    <scope>NUCLEOTIDE SEQUENCE</scope>
    <source>
        <strain evidence="1">Duluth1</strain>
        <tissue evidence="1">Whole animal</tissue>
    </source>
</reference>
<dbReference type="Proteomes" id="UP000828390">
    <property type="component" value="Unassembled WGS sequence"/>
</dbReference>
<dbReference type="Gene3D" id="1.10.510.10">
    <property type="entry name" value="Transferase(Phosphotransferase) domain 1"/>
    <property type="match status" value="1"/>
</dbReference>
<proteinExistence type="predicted"/>
<keyword evidence="2" id="KW-1185">Reference proteome</keyword>
<reference evidence="1" key="2">
    <citation type="submission" date="2020-11" db="EMBL/GenBank/DDBJ databases">
        <authorList>
            <person name="McCartney M.A."/>
            <person name="Auch B."/>
            <person name="Kono T."/>
            <person name="Mallez S."/>
            <person name="Becker A."/>
            <person name="Gohl D.M."/>
            <person name="Silverstein K.A.T."/>
            <person name="Koren S."/>
            <person name="Bechman K.B."/>
            <person name="Herman A."/>
            <person name="Abrahante J.E."/>
            <person name="Garbe J."/>
        </authorList>
    </citation>
    <scope>NUCLEOTIDE SEQUENCE</scope>
    <source>
        <strain evidence="1">Duluth1</strain>
        <tissue evidence="1">Whole animal</tissue>
    </source>
</reference>
<protein>
    <recommendedName>
        <fullName evidence="3">Protein kinase domain-containing protein</fullName>
    </recommendedName>
</protein>
<evidence type="ECO:0000313" key="1">
    <source>
        <dbReference type="EMBL" id="KAH3695487.1"/>
    </source>
</evidence>
<comment type="caution">
    <text evidence="1">The sequence shown here is derived from an EMBL/GenBank/DDBJ whole genome shotgun (WGS) entry which is preliminary data.</text>
</comment>
<evidence type="ECO:0000313" key="2">
    <source>
        <dbReference type="Proteomes" id="UP000828390"/>
    </source>
</evidence>
<organism evidence="1 2">
    <name type="scientific">Dreissena polymorpha</name>
    <name type="common">Zebra mussel</name>
    <name type="synonym">Mytilus polymorpha</name>
    <dbReference type="NCBI Taxonomy" id="45954"/>
    <lineage>
        <taxon>Eukaryota</taxon>
        <taxon>Metazoa</taxon>
        <taxon>Spiralia</taxon>
        <taxon>Lophotrochozoa</taxon>
        <taxon>Mollusca</taxon>
        <taxon>Bivalvia</taxon>
        <taxon>Autobranchia</taxon>
        <taxon>Heteroconchia</taxon>
        <taxon>Euheterodonta</taxon>
        <taxon>Imparidentia</taxon>
        <taxon>Neoheterodontei</taxon>
        <taxon>Myida</taxon>
        <taxon>Dreissenoidea</taxon>
        <taxon>Dreissenidae</taxon>
        <taxon>Dreissena</taxon>
    </lineage>
</organism>
<accession>A0A9D3Y909</accession>
<dbReference type="EMBL" id="JAIWYP010000016">
    <property type="protein sequence ID" value="KAH3695487.1"/>
    <property type="molecule type" value="Genomic_DNA"/>
</dbReference>
<dbReference type="SUPFAM" id="SSF56112">
    <property type="entry name" value="Protein kinase-like (PK-like)"/>
    <property type="match status" value="1"/>
</dbReference>
<sequence>MLDGNVYYGDDDDYKDTNDAFYQNKRAKIYVAPEHARSEEFEPTAAGDVYAFAIILIEIATRNDPFGVGGRISIKTTSCI</sequence>